<keyword evidence="3" id="KW-1185">Reference proteome</keyword>
<dbReference type="AlphaFoldDB" id="A0A8J5CXT4"/>
<protein>
    <submittedName>
        <fullName evidence="2">Uncharacterized protein</fullName>
    </submittedName>
</protein>
<name>A0A8J5CXT4_CHIOP</name>
<reference evidence="2" key="1">
    <citation type="submission" date="2020-07" db="EMBL/GenBank/DDBJ databases">
        <title>The High-quality genome of the commercially important snow crab, Chionoecetes opilio.</title>
        <authorList>
            <person name="Jeong J.-H."/>
            <person name="Ryu S."/>
        </authorList>
    </citation>
    <scope>NUCLEOTIDE SEQUENCE</scope>
    <source>
        <strain evidence="2">MADBK_172401_WGS</strain>
        <tissue evidence="2">Digestive gland</tissue>
    </source>
</reference>
<dbReference type="EMBL" id="JACEEZ010009947">
    <property type="protein sequence ID" value="KAG0722162.1"/>
    <property type="molecule type" value="Genomic_DNA"/>
</dbReference>
<evidence type="ECO:0000313" key="2">
    <source>
        <dbReference type="EMBL" id="KAG0722162.1"/>
    </source>
</evidence>
<comment type="caution">
    <text evidence="2">The sequence shown here is derived from an EMBL/GenBank/DDBJ whole genome shotgun (WGS) entry which is preliminary data.</text>
</comment>
<gene>
    <name evidence="2" type="ORF">GWK47_006115</name>
</gene>
<sequence length="133" mass="14131">MQRNSPANGGCCRPETHRPVRAGESSRLTGNTARDVAALVYSQGTVAGRPTTLAGLRQPPRVAAEHENGAYPVVEAVGCRRSVPASTSAPLWAASPGCGKHFTAAVPHIREMNTQSVKLGAKRWRCEPTPLSY</sequence>
<dbReference type="OrthoDB" id="7480422at2759"/>
<dbReference type="Proteomes" id="UP000770661">
    <property type="component" value="Unassembled WGS sequence"/>
</dbReference>
<feature type="region of interest" description="Disordered" evidence="1">
    <location>
        <begin position="1"/>
        <end position="29"/>
    </location>
</feature>
<evidence type="ECO:0000313" key="3">
    <source>
        <dbReference type="Proteomes" id="UP000770661"/>
    </source>
</evidence>
<organism evidence="2 3">
    <name type="scientific">Chionoecetes opilio</name>
    <name type="common">Atlantic snow crab</name>
    <name type="synonym">Cancer opilio</name>
    <dbReference type="NCBI Taxonomy" id="41210"/>
    <lineage>
        <taxon>Eukaryota</taxon>
        <taxon>Metazoa</taxon>
        <taxon>Ecdysozoa</taxon>
        <taxon>Arthropoda</taxon>
        <taxon>Crustacea</taxon>
        <taxon>Multicrustacea</taxon>
        <taxon>Malacostraca</taxon>
        <taxon>Eumalacostraca</taxon>
        <taxon>Eucarida</taxon>
        <taxon>Decapoda</taxon>
        <taxon>Pleocyemata</taxon>
        <taxon>Brachyura</taxon>
        <taxon>Eubrachyura</taxon>
        <taxon>Majoidea</taxon>
        <taxon>Majidae</taxon>
        <taxon>Chionoecetes</taxon>
    </lineage>
</organism>
<accession>A0A8J5CXT4</accession>
<proteinExistence type="predicted"/>
<evidence type="ECO:0000256" key="1">
    <source>
        <dbReference type="SAM" id="MobiDB-lite"/>
    </source>
</evidence>